<organism evidence="2 3">
    <name type="scientific">Methanosarcina acetivorans (strain ATCC 35395 / DSM 2834 / JCM 12185 / C2A)</name>
    <dbReference type="NCBI Taxonomy" id="188937"/>
    <lineage>
        <taxon>Archaea</taxon>
        <taxon>Methanobacteriati</taxon>
        <taxon>Methanobacteriota</taxon>
        <taxon>Stenosarchaea group</taxon>
        <taxon>Methanomicrobia</taxon>
        <taxon>Methanosarcinales</taxon>
        <taxon>Methanosarcinaceae</taxon>
        <taxon>Methanosarcina</taxon>
    </lineage>
</organism>
<proteinExistence type="predicted"/>
<keyword evidence="3" id="KW-1185">Reference proteome</keyword>
<feature type="transmembrane region" description="Helical" evidence="1">
    <location>
        <begin position="50"/>
        <end position="76"/>
    </location>
</feature>
<reference evidence="2 3" key="1">
    <citation type="journal article" date="2002" name="Genome Res.">
        <title>The genome of Methanosarcina acetivorans reveals extensive metabolic and physiological diversity.</title>
        <authorList>
            <person name="Galagan J.E."/>
            <person name="Nusbaum C."/>
            <person name="Roy A."/>
            <person name="Endrizzi M.G."/>
            <person name="Macdonald P."/>
            <person name="FitzHugh W."/>
            <person name="Calvo S."/>
            <person name="Engels R."/>
            <person name="Smirnov S."/>
            <person name="Atnoor D."/>
            <person name="Brown A."/>
            <person name="Allen N."/>
            <person name="Naylor J."/>
            <person name="Stange-Thomann N."/>
            <person name="DeArellano K."/>
            <person name="Johnson R."/>
            <person name="Linton L."/>
            <person name="McEwan P."/>
            <person name="McKernan K."/>
            <person name="Talamas J."/>
            <person name="Tirrell A."/>
            <person name="Ye W."/>
            <person name="Zimmer A."/>
            <person name="Barber R.D."/>
            <person name="Cann I."/>
            <person name="Graham D.E."/>
            <person name="Grahame D.A."/>
            <person name="Guss A."/>
            <person name="Hedderich R."/>
            <person name="Ingram-Smith C."/>
            <person name="Kuettner C.H."/>
            <person name="Krzycki J.A."/>
            <person name="Leigh J.A."/>
            <person name="Li W."/>
            <person name="Liu J."/>
            <person name="Mukhopadhyay B."/>
            <person name="Reeve J.N."/>
            <person name="Smith K."/>
            <person name="Springer T.A."/>
            <person name="Umayam L.A."/>
            <person name="White O."/>
            <person name="White R.H."/>
            <person name="de Macario E.C."/>
            <person name="Ferry J.G."/>
            <person name="Jarrell K.F."/>
            <person name="Jing H."/>
            <person name="Macario A.J.L."/>
            <person name="Paulsen I."/>
            <person name="Pritchett M."/>
            <person name="Sowers K.R."/>
            <person name="Swanson R.V."/>
            <person name="Zinder S.H."/>
            <person name="Lander E."/>
            <person name="Metcalf W.W."/>
            <person name="Birren B."/>
        </authorList>
    </citation>
    <scope>NUCLEOTIDE SEQUENCE [LARGE SCALE GENOMIC DNA]</scope>
    <source>
        <strain evidence="3">ATCC 35395 / DSM 2834 / JCM 12185 / C2A</strain>
    </source>
</reference>
<dbReference type="GeneID" id="1472384"/>
<dbReference type="EMBL" id="AE010299">
    <property type="protein sequence ID" value="AAM03936.1"/>
    <property type="molecule type" value="Genomic_DNA"/>
</dbReference>
<evidence type="ECO:0000313" key="2">
    <source>
        <dbReference type="EMBL" id="AAM03936.1"/>
    </source>
</evidence>
<feature type="transmembrane region" description="Helical" evidence="1">
    <location>
        <begin position="137"/>
        <end position="155"/>
    </location>
</feature>
<dbReference type="HOGENOM" id="CLU_1237930_0_0_2"/>
<dbReference type="KEGG" id="mac:MA_0492"/>
<gene>
    <name evidence="2" type="ordered locus">MA_0492</name>
</gene>
<evidence type="ECO:0000313" key="3">
    <source>
        <dbReference type="Proteomes" id="UP000002487"/>
    </source>
</evidence>
<keyword evidence="1" id="KW-1133">Transmembrane helix</keyword>
<dbReference type="InParanoid" id="Q8TTE5"/>
<dbReference type="OrthoDB" id="137220at2157"/>
<dbReference type="RefSeq" id="WP_011020541.1">
    <property type="nucleotide sequence ID" value="NC_003552.1"/>
</dbReference>
<feature type="transmembrane region" description="Helical" evidence="1">
    <location>
        <begin position="167"/>
        <end position="186"/>
    </location>
</feature>
<name>Q8TTE5_METAC</name>
<feature type="transmembrane region" description="Helical" evidence="1">
    <location>
        <begin position="83"/>
        <end position="105"/>
    </location>
</feature>
<dbReference type="AlphaFoldDB" id="Q8TTE5"/>
<protein>
    <submittedName>
        <fullName evidence="2">Uncharacterized protein</fullName>
    </submittedName>
</protein>
<feature type="transmembrane region" description="Helical" evidence="1">
    <location>
        <begin position="12"/>
        <end position="38"/>
    </location>
</feature>
<dbReference type="Proteomes" id="UP000002487">
    <property type="component" value="Chromosome"/>
</dbReference>
<accession>Q8TTE5</accession>
<dbReference type="EnsemblBacteria" id="AAM03936">
    <property type="protein sequence ID" value="AAM03936"/>
    <property type="gene ID" value="MA_0492"/>
</dbReference>
<keyword evidence="1" id="KW-0812">Transmembrane</keyword>
<sequence>MEQEGFTSQHRMLGRAAAFAVFFLLIAYAVTLVLGFLSLKSPQDPIGDPYFSILELLIVVIAPLMVIVMIAVHAYAFSETKMYSLAALAFMIIMASITCTVHFVILTVSRQIESAGFPWASLFFSFKWPSVAYTMDILAWDFFFAFSMLFAAPVFKAGRLEKTVRVLMIVSGLLSLAGLIGVPLANMNVRNIGILGYAGASIFVFLLLGIVFGRIREGSLKENFD</sequence>
<keyword evidence="1" id="KW-0472">Membrane</keyword>
<evidence type="ECO:0000256" key="1">
    <source>
        <dbReference type="SAM" id="Phobius"/>
    </source>
</evidence>
<feature type="transmembrane region" description="Helical" evidence="1">
    <location>
        <begin position="192"/>
        <end position="212"/>
    </location>
</feature>